<proteinExistence type="predicted"/>
<keyword evidence="2" id="KW-0812">Transmembrane</keyword>
<evidence type="ECO:0000256" key="1">
    <source>
        <dbReference type="SAM" id="MobiDB-lite"/>
    </source>
</evidence>
<feature type="compositionally biased region" description="Basic and acidic residues" evidence="1">
    <location>
        <begin position="402"/>
        <end position="412"/>
    </location>
</feature>
<dbReference type="RefSeq" id="WP_098061142.1">
    <property type="nucleotide sequence ID" value="NZ_PDEP01000002.1"/>
</dbReference>
<name>A0A2H3P7W8_9BACT</name>
<evidence type="ECO:0000313" key="5">
    <source>
        <dbReference type="Proteomes" id="UP000221024"/>
    </source>
</evidence>
<feature type="domain" description="Phospholipid/glycerol acyltransferase" evidence="3">
    <location>
        <begin position="89"/>
        <end position="215"/>
    </location>
</feature>
<evidence type="ECO:0000313" key="4">
    <source>
        <dbReference type="EMBL" id="PEN08748.1"/>
    </source>
</evidence>
<reference evidence="4 5" key="1">
    <citation type="submission" date="2017-10" db="EMBL/GenBank/DDBJ databases">
        <title>Draft genome of Longimonas halophila.</title>
        <authorList>
            <person name="Goh K.M."/>
            <person name="Shamsir M.S."/>
            <person name="Lim S.W."/>
        </authorList>
    </citation>
    <scope>NUCLEOTIDE SEQUENCE [LARGE SCALE GENOMIC DNA]</scope>
    <source>
        <strain evidence="4 5">KCTC 42399</strain>
    </source>
</reference>
<dbReference type="OrthoDB" id="863974at2"/>
<feature type="transmembrane region" description="Helical" evidence="2">
    <location>
        <begin position="240"/>
        <end position="260"/>
    </location>
</feature>
<comment type="caution">
    <text evidence="4">The sequence shown here is derived from an EMBL/GenBank/DDBJ whole genome shotgun (WGS) entry which is preliminary data.</text>
</comment>
<keyword evidence="2" id="KW-0472">Membrane</keyword>
<evidence type="ECO:0000256" key="2">
    <source>
        <dbReference type="SAM" id="Phobius"/>
    </source>
</evidence>
<dbReference type="EMBL" id="PDEP01000002">
    <property type="protein sequence ID" value="PEN08748.1"/>
    <property type="molecule type" value="Genomic_DNA"/>
</dbReference>
<keyword evidence="5" id="KW-1185">Reference proteome</keyword>
<keyword evidence="2" id="KW-1133">Transmembrane helix</keyword>
<protein>
    <recommendedName>
        <fullName evidence="3">Phospholipid/glycerol acyltransferase domain-containing protein</fullName>
    </recommendedName>
</protein>
<organism evidence="4 5">
    <name type="scientific">Longimonas halophila</name>
    <dbReference type="NCBI Taxonomy" id="1469170"/>
    <lineage>
        <taxon>Bacteria</taxon>
        <taxon>Pseudomonadati</taxon>
        <taxon>Rhodothermota</taxon>
        <taxon>Rhodothermia</taxon>
        <taxon>Rhodothermales</taxon>
        <taxon>Salisaetaceae</taxon>
        <taxon>Longimonas</taxon>
    </lineage>
</organism>
<dbReference type="SMART" id="SM00563">
    <property type="entry name" value="PlsC"/>
    <property type="match status" value="1"/>
</dbReference>
<dbReference type="Pfam" id="PF01553">
    <property type="entry name" value="Acyltransferase"/>
    <property type="match status" value="1"/>
</dbReference>
<dbReference type="SUPFAM" id="SSF69593">
    <property type="entry name" value="Glycerol-3-phosphate (1)-acyltransferase"/>
    <property type="match status" value="1"/>
</dbReference>
<dbReference type="AlphaFoldDB" id="A0A2H3P7W8"/>
<dbReference type="InterPro" id="IPR002123">
    <property type="entry name" value="Plipid/glycerol_acylTrfase"/>
</dbReference>
<evidence type="ECO:0000259" key="3">
    <source>
        <dbReference type="SMART" id="SM00563"/>
    </source>
</evidence>
<dbReference type="Proteomes" id="UP000221024">
    <property type="component" value="Unassembled WGS sequence"/>
</dbReference>
<accession>A0A2H3P7W8</accession>
<dbReference type="GO" id="GO:0016746">
    <property type="term" value="F:acyltransferase activity"/>
    <property type="evidence" value="ECO:0007669"/>
    <property type="project" value="InterPro"/>
</dbReference>
<sequence>MAAESDFTIDVTLDPEDLEELFEPFDPWRHEAQMPSGPAPNLARTDTPHDPIDWDYLYSLIDGFMGDVMDRYFRAKLIGHEKLPDDGPLILAPNHSGNAFPHDAIVLDAALWRATGYTRAGKFRSVYTPQLAATWWMRPFDLDNWWRRGGGVDMTFANYDRLLERGDRVIYYPEGVPGIGKGFTRRYQLQHFHSSFVVLAAKHDAPVYPVSVVNAEWVNPTSVTFEPIDKLFRKVLGIPFLPLPIAPLALLFPFIFYLAFPCQMTFVVQRPVNVRQMLREEGCTDVDAPSRDMVVRVAERIQERAQHDLNTAVEEHGDNPYDWESLKREMNAIKGKRLRTTPLGWPLSFVTHDRNRQRPPAKNWLHKIVRDLDIAAWYMPFGWFLIALIRKLRKPPYGYRGLSEDEKRRTEGSYRWSLDDQPLPPRPTGDSTPDEAP</sequence>
<gene>
    <name evidence="4" type="ORF">CRI93_03045</name>
</gene>
<feature type="region of interest" description="Disordered" evidence="1">
    <location>
        <begin position="400"/>
        <end position="437"/>
    </location>
</feature>